<comment type="caution">
    <text evidence="2">The sequence shown here is derived from an EMBL/GenBank/DDBJ whole genome shotgun (WGS) entry which is preliminary data.</text>
</comment>
<keyword evidence="3" id="KW-1185">Reference proteome</keyword>
<dbReference type="Gene3D" id="2.130.10.10">
    <property type="entry name" value="YVTN repeat-like/Quinoprotein amine dehydrogenase"/>
    <property type="match status" value="1"/>
</dbReference>
<feature type="region of interest" description="Disordered" evidence="1">
    <location>
        <begin position="167"/>
        <end position="236"/>
    </location>
</feature>
<sequence>MCPGDVDVGQREHLVLVAVPAGRRVVGAVHPRRAVGAAVLVGFRPGEGRGLAGFPGRGRVGVRGAHGRERRPDLARYLGRGPDPPAGLVVPRPATPAAPDAEPPVTSVGDIVVDSVHQRAVVSNPRGGQIVVTDYDGRTIRTVPSLPGANGLELSADSGTLFAAVPGADAAQSSSRSVRPASPRSRSRAPRPRRSASGSARSTTTPPPATTSTPRRTAPGSTSSSPVSAGASDDVCPVRDLPEAFVGRVHVPPDDVVADQAALRLSRELLV</sequence>
<name>A0A8I0PEH1_9ACTN</name>
<feature type="compositionally biased region" description="Basic residues" evidence="1">
    <location>
        <begin position="185"/>
        <end position="194"/>
    </location>
</feature>
<evidence type="ECO:0000256" key="1">
    <source>
        <dbReference type="SAM" id="MobiDB-lite"/>
    </source>
</evidence>
<organism evidence="2 3">
    <name type="scientific">Streptomyces stelliscabiei</name>
    <dbReference type="NCBI Taxonomy" id="146820"/>
    <lineage>
        <taxon>Bacteria</taxon>
        <taxon>Bacillati</taxon>
        <taxon>Actinomycetota</taxon>
        <taxon>Actinomycetes</taxon>
        <taxon>Kitasatosporales</taxon>
        <taxon>Streptomycetaceae</taxon>
        <taxon>Streptomyces</taxon>
    </lineage>
</organism>
<dbReference type="AlphaFoldDB" id="A0A8I0PEH1"/>
<dbReference type="Proteomes" id="UP000629287">
    <property type="component" value="Unassembled WGS sequence"/>
</dbReference>
<gene>
    <name evidence="2" type="ORF">H4687_008811</name>
</gene>
<dbReference type="SUPFAM" id="SSF63829">
    <property type="entry name" value="Calcium-dependent phosphotriesterase"/>
    <property type="match status" value="1"/>
</dbReference>
<dbReference type="EMBL" id="JADBGF010000001">
    <property type="protein sequence ID" value="MBE1602682.1"/>
    <property type="molecule type" value="Genomic_DNA"/>
</dbReference>
<protein>
    <submittedName>
        <fullName evidence="2">Uncharacterized protein</fullName>
    </submittedName>
</protein>
<feature type="compositionally biased region" description="Low complexity" evidence="1">
    <location>
        <begin position="173"/>
        <end position="184"/>
    </location>
</feature>
<reference evidence="2 3" key="1">
    <citation type="submission" date="2020-10" db="EMBL/GenBank/DDBJ databases">
        <title>Sequencing the genomes of 1000 actinobacteria strains.</title>
        <authorList>
            <person name="Klenk H.-P."/>
        </authorList>
    </citation>
    <scope>NUCLEOTIDE SEQUENCE [LARGE SCALE GENOMIC DNA]</scope>
    <source>
        <strain evidence="2 3">DSM 41803</strain>
    </source>
</reference>
<accession>A0A8I0PEH1</accession>
<dbReference type="InterPro" id="IPR015943">
    <property type="entry name" value="WD40/YVTN_repeat-like_dom_sf"/>
</dbReference>
<evidence type="ECO:0000313" key="2">
    <source>
        <dbReference type="EMBL" id="MBE1602682.1"/>
    </source>
</evidence>
<evidence type="ECO:0000313" key="3">
    <source>
        <dbReference type="Proteomes" id="UP000629287"/>
    </source>
</evidence>
<proteinExistence type="predicted"/>
<feature type="compositionally biased region" description="Low complexity" evidence="1">
    <location>
        <begin position="195"/>
        <end position="235"/>
    </location>
</feature>